<proteinExistence type="predicted"/>
<evidence type="ECO:0000313" key="4">
    <source>
        <dbReference type="Proteomes" id="UP000011566"/>
    </source>
</evidence>
<dbReference type="InterPro" id="IPR011674">
    <property type="entry name" value="DUF1616"/>
</dbReference>
<dbReference type="EMBL" id="AOMB01000030">
    <property type="protein sequence ID" value="EMA38382.1"/>
    <property type="molecule type" value="Genomic_DNA"/>
</dbReference>
<reference evidence="3 4" key="1">
    <citation type="journal article" date="2014" name="PLoS Genet.">
        <title>Phylogenetically driven sequencing of extremely halophilic archaea reveals strategies for static and dynamic osmo-response.</title>
        <authorList>
            <person name="Becker E.A."/>
            <person name="Seitzer P.M."/>
            <person name="Tritt A."/>
            <person name="Larsen D."/>
            <person name="Krusor M."/>
            <person name="Yao A.I."/>
            <person name="Wu D."/>
            <person name="Madern D."/>
            <person name="Eisen J.A."/>
            <person name="Darling A.E."/>
            <person name="Facciotti M.T."/>
        </authorList>
    </citation>
    <scope>NUCLEOTIDE SEQUENCE [LARGE SCALE GENOMIC DNA]</scope>
    <source>
        <strain evidence="3 4">100A6</strain>
    </source>
</reference>
<dbReference type="InterPro" id="IPR014495">
    <property type="entry name" value="UCP018671"/>
</dbReference>
<feature type="domain" description="DUF1616" evidence="2">
    <location>
        <begin position="25"/>
        <end position="339"/>
    </location>
</feature>
<dbReference type="eggNOG" id="arCOG02884">
    <property type="taxonomic scope" value="Archaea"/>
</dbReference>
<dbReference type="AlphaFoldDB" id="M0LXR5"/>
<keyword evidence="1" id="KW-0812">Transmembrane</keyword>
<name>M0LXR5_9EURY</name>
<dbReference type="RefSeq" id="WP_007693259.1">
    <property type="nucleotide sequence ID" value="NZ_AJRK01000391.1"/>
</dbReference>
<dbReference type="OrthoDB" id="82282at2157"/>
<keyword evidence="4" id="KW-1185">Reference proteome</keyword>
<keyword evidence="1" id="KW-0472">Membrane</keyword>
<evidence type="ECO:0000259" key="2">
    <source>
        <dbReference type="Pfam" id="PF07760"/>
    </source>
</evidence>
<accession>M0LXR5</accession>
<dbReference type="Proteomes" id="UP000011566">
    <property type="component" value="Unassembled WGS sequence"/>
</dbReference>
<feature type="transmembrane region" description="Helical" evidence="1">
    <location>
        <begin position="48"/>
        <end position="68"/>
    </location>
</feature>
<feature type="transmembrane region" description="Helical" evidence="1">
    <location>
        <begin position="184"/>
        <end position="205"/>
    </location>
</feature>
<evidence type="ECO:0000313" key="3">
    <source>
        <dbReference type="EMBL" id="EMA38382.1"/>
    </source>
</evidence>
<protein>
    <recommendedName>
        <fullName evidence="2">DUF1616 domain-containing protein</fullName>
    </recommendedName>
</protein>
<gene>
    <name evidence="3" type="ORF">C447_09507</name>
</gene>
<comment type="caution">
    <text evidence="3">The sequence shown here is derived from an EMBL/GenBank/DDBJ whole genome shotgun (WGS) entry which is preliminary data.</text>
</comment>
<sequence>MSSESDAWLLVPRPLRRLPADLAVVALLVVLTAVSALVPPVSGTPVRIVLGLPFVLFLPGYAFVAALFPEAGRTAGPTEDDGSDGRVERAREDGIDGIERVALSFGLSIAVSPLLGLALNFTPFGIRLVPIVVTIGGFTLVAVAVAAARRLALPAADRFRVPFGRWYAATRTELFEPETRTDQVLNVVLVVSLLLAVSSVAYAVATPTAGESFSEFYLLTENETGALTAENYPANFTEGAGQPLVVGVSNHEHRPTNYTVVAQLQRVRVANDSTTVLERSPMQRFTPRLEDNETWTRRHTVTPTMTGERLRLVYLLYRGPAPANPTTGNAYRETHLWVNVTS</sequence>
<dbReference type="PATRIC" id="fig|1132509.6.peg.2144"/>
<organism evidence="3 4">
    <name type="scientific">Halococcus hamelinensis 100A6</name>
    <dbReference type="NCBI Taxonomy" id="1132509"/>
    <lineage>
        <taxon>Archaea</taxon>
        <taxon>Methanobacteriati</taxon>
        <taxon>Methanobacteriota</taxon>
        <taxon>Stenosarchaea group</taxon>
        <taxon>Halobacteria</taxon>
        <taxon>Halobacteriales</taxon>
        <taxon>Halococcaceae</taxon>
        <taxon>Halococcus</taxon>
    </lineage>
</organism>
<dbReference type="PIRSF" id="PIRSF018671">
    <property type="entry name" value="UCP018671"/>
    <property type="match status" value="1"/>
</dbReference>
<dbReference type="Pfam" id="PF07760">
    <property type="entry name" value="DUF1616"/>
    <property type="match status" value="1"/>
</dbReference>
<evidence type="ECO:0000256" key="1">
    <source>
        <dbReference type="SAM" id="Phobius"/>
    </source>
</evidence>
<feature type="transmembrane region" description="Helical" evidence="1">
    <location>
        <begin position="20"/>
        <end position="42"/>
    </location>
</feature>
<keyword evidence="1" id="KW-1133">Transmembrane helix</keyword>
<feature type="transmembrane region" description="Helical" evidence="1">
    <location>
        <begin position="128"/>
        <end position="148"/>
    </location>
</feature>